<organism evidence="1 2">
    <name type="scientific">Paracoccus cavernae</name>
    <dbReference type="NCBI Taxonomy" id="1571207"/>
    <lineage>
        <taxon>Bacteria</taxon>
        <taxon>Pseudomonadati</taxon>
        <taxon>Pseudomonadota</taxon>
        <taxon>Alphaproteobacteria</taxon>
        <taxon>Rhodobacterales</taxon>
        <taxon>Paracoccaceae</taxon>
        <taxon>Paracoccus</taxon>
    </lineage>
</organism>
<keyword evidence="2" id="KW-1185">Reference proteome</keyword>
<accession>A0ABT8D326</accession>
<dbReference type="EMBL" id="JAUFRC010000001">
    <property type="protein sequence ID" value="MDN3711213.1"/>
    <property type="molecule type" value="Genomic_DNA"/>
</dbReference>
<proteinExistence type="predicted"/>
<reference evidence="2" key="1">
    <citation type="journal article" date="2019" name="Int. J. Syst. Evol. Microbiol.">
        <title>The Global Catalogue of Microorganisms (GCM) 10K type strain sequencing project: providing services to taxonomists for standard genome sequencing and annotation.</title>
        <authorList>
            <consortium name="The Broad Institute Genomics Platform"/>
            <consortium name="The Broad Institute Genome Sequencing Center for Infectious Disease"/>
            <person name="Wu L."/>
            <person name="Ma J."/>
        </authorList>
    </citation>
    <scope>NUCLEOTIDE SEQUENCE [LARGE SCALE GENOMIC DNA]</scope>
    <source>
        <strain evidence="2">CECT 8482</strain>
    </source>
</reference>
<evidence type="ECO:0000313" key="1">
    <source>
        <dbReference type="EMBL" id="MDN3711213.1"/>
    </source>
</evidence>
<evidence type="ECO:0000313" key="2">
    <source>
        <dbReference type="Proteomes" id="UP001243846"/>
    </source>
</evidence>
<dbReference type="Proteomes" id="UP001243846">
    <property type="component" value="Unassembled WGS sequence"/>
</dbReference>
<gene>
    <name evidence="1" type="ORF">QWZ10_04100</name>
</gene>
<protein>
    <submittedName>
        <fullName evidence="1">Uncharacterized protein</fullName>
    </submittedName>
</protein>
<comment type="caution">
    <text evidence="1">The sequence shown here is derived from an EMBL/GenBank/DDBJ whole genome shotgun (WGS) entry which is preliminary data.</text>
</comment>
<name>A0ABT8D326_9RHOB</name>
<sequence>MTSETTISETTTARDAQIDALMQGRSIFMSIAAPRCIRAN</sequence>